<dbReference type="EMBL" id="JASCZI010061185">
    <property type="protein sequence ID" value="MED6137938.1"/>
    <property type="molecule type" value="Genomic_DNA"/>
</dbReference>
<keyword evidence="2" id="KW-1185">Reference proteome</keyword>
<organism evidence="1 2">
    <name type="scientific">Stylosanthes scabra</name>
    <dbReference type="NCBI Taxonomy" id="79078"/>
    <lineage>
        <taxon>Eukaryota</taxon>
        <taxon>Viridiplantae</taxon>
        <taxon>Streptophyta</taxon>
        <taxon>Embryophyta</taxon>
        <taxon>Tracheophyta</taxon>
        <taxon>Spermatophyta</taxon>
        <taxon>Magnoliopsida</taxon>
        <taxon>eudicotyledons</taxon>
        <taxon>Gunneridae</taxon>
        <taxon>Pentapetalae</taxon>
        <taxon>rosids</taxon>
        <taxon>fabids</taxon>
        <taxon>Fabales</taxon>
        <taxon>Fabaceae</taxon>
        <taxon>Papilionoideae</taxon>
        <taxon>50 kb inversion clade</taxon>
        <taxon>dalbergioids sensu lato</taxon>
        <taxon>Dalbergieae</taxon>
        <taxon>Pterocarpus clade</taxon>
        <taxon>Stylosanthes</taxon>
    </lineage>
</organism>
<evidence type="ECO:0000313" key="1">
    <source>
        <dbReference type="EMBL" id="MED6137938.1"/>
    </source>
</evidence>
<proteinExistence type="predicted"/>
<comment type="caution">
    <text evidence="1">The sequence shown here is derived from an EMBL/GenBank/DDBJ whole genome shotgun (WGS) entry which is preliminary data.</text>
</comment>
<name>A0ABU6SPP2_9FABA</name>
<gene>
    <name evidence="1" type="ORF">PIB30_069675</name>
</gene>
<sequence length="218" mass="24421">MEGGQEVKGIEKPKKIIHEERPSLSSGELLGPFEPYPFSHRLIHRLNHRRIGICCEHTASFTSSLVSSPCQPKCTIKEKAVAFQDAKAMTKIETLGFKHPDEPKEYVAGSAAQKAKEYSGDAAEAMEYVGDAAQEKFQAYVSGAGEYSAEKARERKDMAAQRTEHPIQPRLQRIYGLFYQQLLQAVLMASSLPAKAAAYGRDLHRWWTFIRIGMLSHP</sequence>
<evidence type="ECO:0000313" key="2">
    <source>
        <dbReference type="Proteomes" id="UP001341840"/>
    </source>
</evidence>
<protein>
    <submittedName>
        <fullName evidence="1">Uncharacterized protein</fullName>
    </submittedName>
</protein>
<dbReference type="Proteomes" id="UP001341840">
    <property type="component" value="Unassembled WGS sequence"/>
</dbReference>
<accession>A0ABU6SPP2</accession>
<reference evidence="1 2" key="1">
    <citation type="journal article" date="2023" name="Plants (Basel)">
        <title>Bridging the Gap: Combining Genomics and Transcriptomics Approaches to Understand Stylosanthes scabra, an Orphan Legume from the Brazilian Caatinga.</title>
        <authorList>
            <person name="Ferreira-Neto J.R.C."/>
            <person name="da Silva M.D."/>
            <person name="Binneck E."/>
            <person name="de Melo N.F."/>
            <person name="da Silva R.H."/>
            <person name="de Melo A.L.T.M."/>
            <person name="Pandolfi V."/>
            <person name="Bustamante F.O."/>
            <person name="Brasileiro-Vidal A.C."/>
            <person name="Benko-Iseppon A.M."/>
        </authorList>
    </citation>
    <scope>NUCLEOTIDE SEQUENCE [LARGE SCALE GENOMIC DNA]</scope>
    <source>
        <tissue evidence="1">Leaves</tissue>
    </source>
</reference>